<organism evidence="1 2">
    <name type="scientific">Candidatus Roizmanbacteria bacterium RIFOXYA1_FULL_41_12</name>
    <dbReference type="NCBI Taxonomy" id="1802082"/>
    <lineage>
        <taxon>Bacteria</taxon>
        <taxon>Candidatus Roizmaniibacteriota</taxon>
    </lineage>
</organism>
<accession>A0A1F7KEH1</accession>
<reference evidence="1 2" key="1">
    <citation type="journal article" date="2016" name="Nat. Commun.">
        <title>Thousands of microbial genomes shed light on interconnected biogeochemical processes in an aquifer system.</title>
        <authorList>
            <person name="Anantharaman K."/>
            <person name="Brown C.T."/>
            <person name="Hug L.A."/>
            <person name="Sharon I."/>
            <person name="Castelle C.J."/>
            <person name="Probst A.J."/>
            <person name="Thomas B.C."/>
            <person name="Singh A."/>
            <person name="Wilkins M.J."/>
            <person name="Karaoz U."/>
            <person name="Brodie E.L."/>
            <person name="Williams K.H."/>
            <person name="Hubbard S.S."/>
            <person name="Banfield J.F."/>
        </authorList>
    </citation>
    <scope>NUCLEOTIDE SEQUENCE [LARGE SCALE GENOMIC DNA]</scope>
</reference>
<name>A0A1F7KEH1_9BACT</name>
<dbReference type="Proteomes" id="UP000178450">
    <property type="component" value="Unassembled WGS sequence"/>
</dbReference>
<evidence type="ECO:0000313" key="1">
    <source>
        <dbReference type="EMBL" id="OGK66257.1"/>
    </source>
</evidence>
<proteinExistence type="predicted"/>
<gene>
    <name evidence="1" type="ORF">A2209_01355</name>
</gene>
<evidence type="ECO:0008006" key="3">
    <source>
        <dbReference type="Google" id="ProtNLM"/>
    </source>
</evidence>
<dbReference type="AlphaFoldDB" id="A0A1F7KEH1"/>
<dbReference type="EMBL" id="MGBG01000009">
    <property type="protein sequence ID" value="OGK66257.1"/>
    <property type="molecule type" value="Genomic_DNA"/>
</dbReference>
<comment type="caution">
    <text evidence="1">The sequence shown here is derived from an EMBL/GenBank/DDBJ whole genome shotgun (WGS) entry which is preliminary data.</text>
</comment>
<dbReference type="SUPFAM" id="SSF57802">
    <property type="entry name" value="Rubredoxin-like"/>
    <property type="match status" value="1"/>
</dbReference>
<evidence type="ECO:0000313" key="2">
    <source>
        <dbReference type="Proteomes" id="UP000178450"/>
    </source>
</evidence>
<sequence length="366" mass="42047">MNRLETYINPKELGFFPKDFRLEQQIANFFDISAERRFLENLKQKGVEFAQIAFYSREQVLKFLLEFAAGVKKTQIVYELNNQDKVVYPEIGLVMEDMLSQSAQSNLAGSRELSELLGWQRMQDLFAKNQADQVLQLSPPDPDNLHHGDYGFLFWFERKDKQVINHILRYDEHRQTLDQSQLLANQLKINYHSSGGVANSLIAGPQDFQLDSHTTEDLLKQLGFSVDNRGALLEQALLKDKAFVFWLARYQQLLSSDNFSQTRILEILSQLYQITQVKAELIGLAGRQSQTMPMPLIYMGGSCPIIQAGFSMYGYADYLYSEPFTCPSCGYVSWSPVGNQCPSCKMTKEKWAKLQKKKNSDYDICD</sequence>
<protein>
    <recommendedName>
        <fullName evidence="3">Rubredoxin-like domain-containing protein</fullName>
    </recommendedName>
</protein>